<evidence type="ECO:0000313" key="1">
    <source>
        <dbReference type="EMBL" id="SHK71123.1"/>
    </source>
</evidence>
<dbReference type="GO" id="GO:0008168">
    <property type="term" value="F:methyltransferase activity"/>
    <property type="evidence" value="ECO:0007669"/>
    <property type="project" value="UniProtKB-KW"/>
</dbReference>
<name>A0A1M6UPN8_9BACT</name>
<protein>
    <submittedName>
        <fullName evidence="1">Adenine-specific DNA-methyltransferase</fullName>
    </submittedName>
</protein>
<evidence type="ECO:0000313" key="2">
    <source>
        <dbReference type="Proteomes" id="UP000183947"/>
    </source>
</evidence>
<keyword evidence="1" id="KW-0489">Methyltransferase</keyword>
<dbReference type="InterPro" id="IPR029063">
    <property type="entry name" value="SAM-dependent_MTases_sf"/>
</dbReference>
<dbReference type="SUPFAM" id="SSF53335">
    <property type="entry name" value="S-adenosyl-L-methionine-dependent methyltransferases"/>
    <property type="match status" value="1"/>
</dbReference>
<gene>
    <name evidence="1" type="ORF">SAMN02746009_01435</name>
</gene>
<sequence length="216" mass="24437">MGLDDGDIVLDFFAGSGTVGHAIYNLIAKGKKVQYILTQLPENVPTESLAYQKGYRYINEICKKRLAYFAKEYNDKKIDGDFGFKVYKLNKSNFNSHQTYSGTNVAQLSLSFQQTTEKPLVDNWTKPDLTTELMLLEGFPLHSTQTPQPQYPENEVVAITSDFNQNTLYLCLDAQLLDETVEALAIGEEDIFICLDSSLTDLQKIRLDDKLKLKTV</sequence>
<dbReference type="EMBL" id="FRAS01000005">
    <property type="protein sequence ID" value="SHK71123.1"/>
    <property type="molecule type" value="Genomic_DNA"/>
</dbReference>
<reference evidence="2" key="1">
    <citation type="submission" date="2016-11" db="EMBL/GenBank/DDBJ databases">
        <authorList>
            <person name="Varghese N."/>
            <person name="Submissions S."/>
        </authorList>
    </citation>
    <scope>NUCLEOTIDE SEQUENCE [LARGE SCALE GENOMIC DNA]</scope>
    <source>
        <strain evidence="2">DSM 18569</strain>
    </source>
</reference>
<keyword evidence="1" id="KW-0808">Transferase</keyword>
<proteinExistence type="predicted"/>
<keyword evidence="2" id="KW-1185">Reference proteome</keyword>
<dbReference type="STRING" id="1121959.SAMN02746009_01435"/>
<dbReference type="Proteomes" id="UP000183947">
    <property type="component" value="Unassembled WGS sequence"/>
</dbReference>
<dbReference type="AlphaFoldDB" id="A0A1M6UPN8"/>
<dbReference type="Gene3D" id="3.40.50.150">
    <property type="entry name" value="Vaccinia Virus protein VP39"/>
    <property type="match status" value="1"/>
</dbReference>
<organism evidence="1 2">
    <name type="scientific">Hymenobacter psychrotolerans DSM 18569</name>
    <dbReference type="NCBI Taxonomy" id="1121959"/>
    <lineage>
        <taxon>Bacteria</taxon>
        <taxon>Pseudomonadati</taxon>
        <taxon>Bacteroidota</taxon>
        <taxon>Cytophagia</taxon>
        <taxon>Cytophagales</taxon>
        <taxon>Hymenobacteraceae</taxon>
        <taxon>Hymenobacter</taxon>
    </lineage>
</organism>
<dbReference type="GO" id="GO:0032259">
    <property type="term" value="P:methylation"/>
    <property type="evidence" value="ECO:0007669"/>
    <property type="project" value="UniProtKB-KW"/>
</dbReference>
<accession>A0A1M6UPN8</accession>